<dbReference type="OrthoDB" id="5182398at2759"/>
<proteinExistence type="predicted"/>
<comment type="caution">
    <text evidence="2">The sequence shown here is derived from an EMBL/GenBank/DDBJ whole genome shotgun (WGS) entry which is preliminary data.</text>
</comment>
<dbReference type="Gene3D" id="3.40.50.1000">
    <property type="entry name" value="HAD superfamily/HAD-like"/>
    <property type="match status" value="1"/>
</dbReference>
<dbReference type="EMBL" id="JAADJG010000250">
    <property type="protein sequence ID" value="KAF4450444.1"/>
    <property type="molecule type" value="Genomic_DNA"/>
</dbReference>
<organism evidence="2 3">
    <name type="scientific">Fusarium austroafricanum</name>
    <dbReference type="NCBI Taxonomy" id="2364996"/>
    <lineage>
        <taxon>Eukaryota</taxon>
        <taxon>Fungi</taxon>
        <taxon>Dikarya</taxon>
        <taxon>Ascomycota</taxon>
        <taxon>Pezizomycotina</taxon>
        <taxon>Sordariomycetes</taxon>
        <taxon>Hypocreomycetidae</taxon>
        <taxon>Hypocreales</taxon>
        <taxon>Nectriaceae</taxon>
        <taxon>Fusarium</taxon>
        <taxon>Fusarium concolor species complex</taxon>
    </lineage>
</organism>
<dbReference type="PANTHER" id="PTHR43344">
    <property type="entry name" value="PHOSPHOSERINE PHOSPHATASE"/>
    <property type="match status" value="1"/>
</dbReference>
<dbReference type="SUPFAM" id="SSF56784">
    <property type="entry name" value="HAD-like"/>
    <property type="match status" value="1"/>
</dbReference>
<accession>A0A8H4KJL5</accession>
<dbReference type="InterPro" id="IPR036412">
    <property type="entry name" value="HAD-like_sf"/>
</dbReference>
<dbReference type="AlphaFoldDB" id="A0A8H4KJL5"/>
<keyword evidence="3" id="KW-1185">Reference proteome</keyword>
<dbReference type="InterPro" id="IPR050582">
    <property type="entry name" value="HAD-like_SerB"/>
</dbReference>
<gene>
    <name evidence="2" type="ORF">F53441_6443</name>
</gene>
<dbReference type="InterPro" id="IPR023214">
    <property type="entry name" value="HAD_sf"/>
</dbReference>
<reference evidence="2" key="1">
    <citation type="submission" date="2020-01" db="EMBL/GenBank/DDBJ databases">
        <title>Identification and distribution of gene clusters putatively required for synthesis of sphingolipid metabolism inhibitors in phylogenetically diverse species of the filamentous fungus Fusarium.</title>
        <authorList>
            <person name="Kim H.-S."/>
            <person name="Busman M."/>
            <person name="Brown D.W."/>
            <person name="Divon H."/>
            <person name="Uhlig S."/>
            <person name="Proctor R.H."/>
        </authorList>
    </citation>
    <scope>NUCLEOTIDE SEQUENCE</scope>
    <source>
        <strain evidence="2">NRRL 53441</strain>
    </source>
</reference>
<keyword evidence="1" id="KW-0732">Signal</keyword>
<protein>
    <submittedName>
        <fullName evidence="2">Phosphorylcholine phosphatase</fullName>
    </submittedName>
</protein>
<feature type="signal peptide" evidence="1">
    <location>
        <begin position="1"/>
        <end position="23"/>
    </location>
</feature>
<evidence type="ECO:0000313" key="2">
    <source>
        <dbReference type="EMBL" id="KAF4450444.1"/>
    </source>
</evidence>
<sequence length="369" mass="41195">MKPSINIALNALWLTSLGTPSVAAPSNGNYGLKLKGPELKHWPPHAAKALNKMIAANANAGRYAVFDMDNTSYQFDLEESLLPYLESKGILTRDTMDPALKLIPFNDTKKNKESLYSYYLRLCDIEDAVCYPWAAEIFSGFPLGKLKGYVDELMAYNKTIPVTYFKDGKVTKDEVSPPRIFEGQVELYNRLMANGIKVYVVSAASEELVRMVASDKKYGYNVPPENVIGVSVLLKTKKGDITTARKQIEDGDYSAKTQKQNLDAKMTPYLWAPATWKAGKWAAILTYIDEWKKPILAGGDTPNSDGPMIFHGVDVARGGIHLWVDRKDSYREQINGMIKNFTIAQKEEGLPVTANKNWVFVKPAELHGE</sequence>
<dbReference type="Proteomes" id="UP000605986">
    <property type="component" value="Unassembled WGS sequence"/>
</dbReference>
<name>A0A8H4KJL5_9HYPO</name>
<feature type="chain" id="PRO_5034617131" evidence="1">
    <location>
        <begin position="24"/>
        <end position="369"/>
    </location>
</feature>
<evidence type="ECO:0000313" key="3">
    <source>
        <dbReference type="Proteomes" id="UP000605986"/>
    </source>
</evidence>
<evidence type="ECO:0000256" key="1">
    <source>
        <dbReference type="SAM" id="SignalP"/>
    </source>
</evidence>
<dbReference type="Gene3D" id="1.20.1440.310">
    <property type="match status" value="1"/>
</dbReference>